<dbReference type="InterPro" id="IPR036397">
    <property type="entry name" value="RNaseH_sf"/>
</dbReference>
<accession>A0A5F8GTF2</accession>
<dbReference type="Proteomes" id="UP000002280">
    <property type="component" value="Chromosome 2"/>
</dbReference>
<keyword evidence="2" id="KW-1185">Reference proteome</keyword>
<evidence type="ECO:0000313" key="2">
    <source>
        <dbReference type="Proteomes" id="UP000002280"/>
    </source>
</evidence>
<protein>
    <submittedName>
        <fullName evidence="1">Uncharacterized protein</fullName>
    </submittedName>
</protein>
<proteinExistence type="predicted"/>
<dbReference type="GeneTree" id="ENSGT00940000174515"/>
<dbReference type="Bgee" id="ENSMODG00000041716">
    <property type="expression patterns" value="Expressed in skeletal muscle tissue and 1 other cell type or tissue"/>
</dbReference>
<dbReference type="STRING" id="13616.ENSMODP00000050933"/>
<organism evidence="1 2">
    <name type="scientific">Monodelphis domestica</name>
    <name type="common">Gray short-tailed opossum</name>
    <dbReference type="NCBI Taxonomy" id="13616"/>
    <lineage>
        <taxon>Eukaryota</taxon>
        <taxon>Metazoa</taxon>
        <taxon>Chordata</taxon>
        <taxon>Craniata</taxon>
        <taxon>Vertebrata</taxon>
        <taxon>Euteleostomi</taxon>
        <taxon>Mammalia</taxon>
        <taxon>Metatheria</taxon>
        <taxon>Didelphimorphia</taxon>
        <taxon>Didelphidae</taxon>
        <taxon>Monodelphis</taxon>
    </lineage>
</organism>
<dbReference type="Gene3D" id="3.30.420.10">
    <property type="entry name" value="Ribonuclease H-like superfamily/Ribonuclease H"/>
    <property type="match status" value="1"/>
</dbReference>
<dbReference type="GO" id="GO:0003676">
    <property type="term" value="F:nucleic acid binding"/>
    <property type="evidence" value="ECO:0007669"/>
    <property type="project" value="InterPro"/>
</dbReference>
<reference evidence="1 2" key="1">
    <citation type="journal article" date="2007" name="Nature">
        <title>Genome of the marsupial Monodelphis domestica reveals innovation in non-coding sequences.</title>
        <authorList>
            <person name="Mikkelsen T.S."/>
            <person name="Wakefield M.J."/>
            <person name="Aken B."/>
            <person name="Amemiya C.T."/>
            <person name="Chang J.L."/>
            <person name="Duke S."/>
            <person name="Garber M."/>
            <person name="Gentles A.J."/>
            <person name="Goodstadt L."/>
            <person name="Heger A."/>
            <person name="Jurka J."/>
            <person name="Kamal M."/>
            <person name="Mauceli E."/>
            <person name="Searle S.M."/>
            <person name="Sharpe T."/>
            <person name="Baker M.L."/>
            <person name="Batzer M.A."/>
            <person name="Benos P.V."/>
            <person name="Belov K."/>
            <person name="Clamp M."/>
            <person name="Cook A."/>
            <person name="Cuff J."/>
            <person name="Das R."/>
            <person name="Davidow L."/>
            <person name="Deakin J.E."/>
            <person name="Fazzari M.J."/>
            <person name="Glass J.L."/>
            <person name="Grabherr M."/>
            <person name="Greally J.M."/>
            <person name="Gu W."/>
            <person name="Hore T.A."/>
            <person name="Huttley G.A."/>
            <person name="Kleber M."/>
            <person name="Jirtle R.L."/>
            <person name="Koina E."/>
            <person name="Lee J.T."/>
            <person name="Mahony S."/>
            <person name="Marra M.A."/>
            <person name="Miller R.D."/>
            <person name="Nicholls R.D."/>
            <person name="Oda M."/>
            <person name="Papenfuss A.T."/>
            <person name="Parra Z.E."/>
            <person name="Pollock D.D."/>
            <person name="Ray D.A."/>
            <person name="Schein J.E."/>
            <person name="Speed T.P."/>
            <person name="Thompson K."/>
            <person name="VandeBerg J.L."/>
            <person name="Wade C.M."/>
            <person name="Walker J.A."/>
            <person name="Waters P.D."/>
            <person name="Webber C."/>
            <person name="Weidman J.R."/>
            <person name="Xie X."/>
            <person name="Zody M.C."/>
            <person name="Baldwin J."/>
            <person name="Abdouelleil A."/>
            <person name="Abdulkadir J."/>
            <person name="Abebe A."/>
            <person name="Abera B."/>
            <person name="Abreu J."/>
            <person name="Acer S.C."/>
            <person name="Aftuck L."/>
            <person name="Alexander A."/>
            <person name="An P."/>
            <person name="Anderson E."/>
            <person name="Anderson S."/>
            <person name="Arachi H."/>
            <person name="Azer M."/>
            <person name="Bachantsang P."/>
            <person name="Barry A."/>
            <person name="Bayul T."/>
            <person name="Berlin A."/>
            <person name="Bessette D."/>
            <person name="Bloom T."/>
            <person name="Bloom T."/>
            <person name="Boguslavskiy L."/>
            <person name="Bonnet C."/>
            <person name="Boukhgalter B."/>
            <person name="Bourzgui I."/>
            <person name="Brown A."/>
            <person name="Cahill P."/>
            <person name="Channer S."/>
            <person name="Cheshatsang Y."/>
            <person name="Chuda L."/>
            <person name="Citroen M."/>
            <person name="Collymore A."/>
            <person name="Cooke P."/>
            <person name="Costello M."/>
            <person name="D'Aco K."/>
            <person name="Daza R."/>
            <person name="De Haan G."/>
            <person name="DeGray S."/>
            <person name="DeMaso C."/>
            <person name="Dhargay N."/>
            <person name="Dooley K."/>
            <person name="Dooley E."/>
            <person name="Doricent M."/>
            <person name="Dorje P."/>
            <person name="Dorjee K."/>
            <person name="Dupes A."/>
            <person name="Elong R."/>
            <person name="Falk J."/>
            <person name="Farina A."/>
            <person name="Faro S."/>
            <person name="Ferguson D."/>
            <person name="Fisher S."/>
            <person name="Foley C.D."/>
            <person name="Franke A."/>
            <person name="Friedrich D."/>
            <person name="Gadbois L."/>
            <person name="Gearin G."/>
            <person name="Gearin C.R."/>
            <person name="Giannoukos G."/>
            <person name="Goode T."/>
            <person name="Graham J."/>
            <person name="Grandbois E."/>
            <person name="Grewal S."/>
            <person name="Gyaltsen K."/>
            <person name="Hafez N."/>
            <person name="Hagos B."/>
            <person name="Hall J."/>
            <person name="Henson C."/>
            <person name="Hollinger A."/>
            <person name="Honan T."/>
            <person name="Huard M.D."/>
            <person name="Hughes L."/>
            <person name="Hurhula B."/>
            <person name="Husby M.E."/>
            <person name="Kamat A."/>
            <person name="Kanga B."/>
            <person name="Kashin S."/>
            <person name="Khazanovich D."/>
            <person name="Kisner P."/>
            <person name="Lance K."/>
            <person name="Lara M."/>
            <person name="Lee W."/>
            <person name="Lennon N."/>
            <person name="Letendre F."/>
            <person name="LeVine R."/>
            <person name="Lipovsky A."/>
            <person name="Liu X."/>
            <person name="Liu J."/>
            <person name="Liu S."/>
            <person name="Lokyitsang T."/>
            <person name="Lokyitsang Y."/>
            <person name="Lubonja R."/>
            <person name="Lui A."/>
            <person name="MacDonald P."/>
            <person name="Magnisalis V."/>
            <person name="Maru K."/>
            <person name="Matthews C."/>
            <person name="McCusker W."/>
            <person name="McDonough S."/>
            <person name="Mehta T."/>
            <person name="Meldrim J."/>
            <person name="Meneus L."/>
            <person name="Mihai O."/>
            <person name="Mihalev A."/>
            <person name="Mihova T."/>
            <person name="Mittelman R."/>
            <person name="Mlenga V."/>
            <person name="Montmayeur A."/>
            <person name="Mulrain L."/>
            <person name="Navidi A."/>
            <person name="Naylor J."/>
            <person name="Negash T."/>
            <person name="Nguyen T."/>
            <person name="Nguyen N."/>
            <person name="Nicol R."/>
            <person name="Norbu C."/>
            <person name="Norbu N."/>
            <person name="Novod N."/>
            <person name="O'Neill B."/>
            <person name="Osman S."/>
            <person name="Markiewicz E."/>
            <person name="Oyono O.L."/>
            <person name="Patti C."/>
            <person name="Phunkhang P."/>
            <person name="Pierre F."/>
            <person name="Priest M."/>
            <person name="Raghuraman S."/>
            <person name="Rege F."/>
            <person name="Reyes R."/>
            <person name="Rise C."/>
            <person name="Rogov P."/>
            <person name="Ross K."/>
            <person name="Ryan E."/>
            <person name="Settipalli S."/>
            <person name="Shea T."/>
            <person name="Sherpa N."/>
            <person name="Shi L."/>
            <person name="Shih D."/>
            <person name="Sparrow T."/>
            <person name="Spaulding J."/>
            <person name="Stalker J."/>
            <person name="Stange-Thomann N."/>
            <person name="Stavropoulos S."/>
            <person name="Stone C."/>
            <person name="Strader C."/>
            <person name="Tesfaye S."/>
            <person name="Thomson T."/>
            <person name="Thoulutsang Y."/>
            <person name="Thoulutsang D."/>
            <person name="Topham K."/>
            <person name="Topping I."/>
            <person name="Tsamla T."/>
            <person name="Vassiliev H."/>
            <person name="Vo A."/>
            <person name="Wangchuk T."/>
            <person name="Wangdi T."/>
            <person name="Weiand M."/>
            <person name="Wilkinson J."/>
            <person name="Wilson A."/>
            <person name="Yadav S."/>
            <person name="Young G."/>
            <person name="Yu Q."/>
            <person name="Zembek L."/>
            <person name="Zhong D."/>
            <person name="Zimmer A."/>
            <person name="Zwirko Z."/>
            <person name="Jaffe D.B."/>
            <person name="Alvarez P."/>
            <person name="Brockman W."/>
            <person name="Butler J."/>
            <person name="Chin C."/>
            <person name="Gnerre S."/>
            <person name="MacCallum I."/>
            <person name="Graves J.A."/>
            <person name="Ponting C.P."/>
            <person name="Breen M."/>
            <person name="Samollow P.B."/>
            <person name="Lander E.S."/>
            <person name="Lindblad-Toh K."/>
        </authorList>
    </citation>
    <scope>NUCLEOTIDE SEQUENCE [LARGE SCALE GENOMIC DNA]</scope>
</reference>
<dbReference type="InParanoid" id="A0A5F8GTF2"/>
<reference evidence="1" key="2">
    <citation type="submission" date="2025-08" db="UniProtKB">
        <authorList>
            <consortium name="Ensembl"/>
        </authorList>
    </citation>
    <scope>IDENTIFICATION</scope>
</reference>
<name>A0A5F8GTF2_MONDO</name>
<dbReference type="Ensembl" id="ENSMODT00000087379.1">
    <property type="protein sequence ID" value="ENSMODP00000050933.1"/>
    <property type="gene ID" value="ENSMODG00000041716.1"/>
</dbReference>
<reference evidence="1" key="3">
    <citation type="submission" date="2025-09" db="UniProtKB">
        <authorList>
            <consortium name="Ensembl"/>
        </authorList>
    </citation>
    <scope>IDENTIFICATION</scope>
</reference>
<dbReference type="AlphaFoldDB" id="A0A5F8GTF2"/>
<evidence type="ECO:0000313" key="1">
    <source>
        <dbReference type="Ensembl" id="ENSMODP00000050933.1"/>
    </source>
</evidence>
<sequence>IPAVAVDHSQRIFEVWAWKLDDEMKKICQVIRKCNYIAMYTKFQVPIMTISSLDPDKWKSLQVSCVINPFVNKHV</sequence>